<reference evidence="1" key="1">
    <citation type="submission" date="2022-11" db="EMBL/GenBank/DDBJ databases">
        <title>Centuries of genome instability and evolution in soft-shell clam transmissible cancer (bioRxiv).</title>
        <authorList>
            <person name="Hart S.F.M."/>
            <person name="Yonemitsu M.A."/>
            <person name="Giersch R.M."/>
            <person name="Beal B.F."/>
            <person name="Arriagada G."/>
            <person name="Davis B.W."/>
            <person name="Ostrander E.A."/>
            <person name="Goff S.P."/>
            <person name="Metzger M.J."/>
        </authorList>
    </citation>
    <scope>NUCLEOTIDE SEQUENCE</scope>
    <source>
        <strain evidence="1">MELC-2E11</strain>
        <tissue evidence="1">Siphon/mantle</tissue>
    </source>
</reference>
<sequence length="175" mass="19299">MSEHRERTGARNDMAFRVAEVVAVDVRAEAAVCLEKAVFSAVQSIVEEVGMANPRFRDSVVLTCGSFYAENKLTPPDEFDFIIALGHYTVDTGKMDILADERNNRCLDITVSGQASVDGEGLTPNALRVEFNKTLRSVVSGKHPFTFPQFNKYPVASSSCRCRKPQPEHCACIPL</sequence>
<evidence type="ECO:0000313" key="1">
    <source>
        <dbReference type="EMBL" id="WAQ97783.1"/>
    </source>
</evidence>
<gene>
    <name evidence="1" type="ORF">MAR_022156</name>
</gene>
<proteinExistence type="predicted"/>
<dbReference type="Gene3D" id="3.30.460.90">
    <property type="match status" value="1"/>
</dbReference>
<name>A0ABY7DNY2_MYAAR</name>
<accession>A0ABY7DNY2</accession>
<dbReference type="EMBL" id="CP111014">
    <property type="protein sequence ID" value="WAQ97783.1"/>
    <property type="molecule type" value="Genomic_DNA"/>
</dbReference>
<protein>
    <submittedName>
        <fullName evidence="1">Uncharacterized protein</fullName>
    </submittedName>
</protein>
<evidence type="ECO:0000313" key="2">
    <source>
        <dbReference type="Proteomes" id="UP001164746"/>
    </source>
</evidence>
<organism evidence="1 2">
    <name type="scientific">Mya arenaria</name>
    <name type="common">Soft-shell clam</name>
    <dbReference type="NCBI Taxonomy" id="6604"/>
    <lineage>
        <taxon>Eukaryota</taxon>
        <taxon>Metazoa</taxon>
        <taxon>Spiralia</taxon>
        <taxon>Lophotrochozoa</taxon>
        <taxon>Mollusca</taxon>
        <taxon>Bivalvia</taxon>
        <taxon>Autobranchia</taxon>
        <taxon>Heteroconchia</taxon>
        <taxon>Euheterodonta</taxon>
        <taxon>Imparidentia</taxon>
        <taxon>Neoheterodontei</taxon>
        <taxon>Myida</taxon>
        <taxon>Myoidea</taxon>
        <taxon>Myidae</taxon>
        <taxon>Mya</taxon>
    </lineage>
</organism>
<dbReference type="Proteomes" id="UP001164746">
    <property type="component" value="Chromosome 3"/>
</dbReference>
<keyword evidence="2" id="KW-1185">Reference proteome</keyword>